<evidence type="ECO:0000313" key="2">
    <source>
        <dbReference type="Proteomes" id="UP000824166"/>
    </source>
</evidence>
<dbReference type="InterPro" id="IPR013517">
    <property type="entry name" value="FG-GAP"/>
</dbReference>
<keyword evidence="2" id="KW-1185">Reference proteome</keyword>
<protein>
    <submittedName>
        <fullName evidence="1">VCBS repeat-containing protein</fullName>
    </submittedName>
</protein>
<dbReference type="Proteomes" id="UP000824166">
    <property type="component" value="Unassembled WGS sequence"/>
</dbReference>
<proteinExistence type="predicted"/>
<dbReference type="PANTHER" id="PTHR44103:SF1">
    <property type="entry name" value="PROPROTEIN CONVERTASE P"/>
    <property type="match status" value="1"/>
</dbReference>
<dbReference type="PANTHER" id="PTHR44103">
    <property type="entry name" value="PROPROTEIN CONVERTASE P"/>
    <property type="match status" value="1"/>
</dbReference>
<dbReference type="Pfam" id="PF13517">
    <property type="entry name" value="FG-GAP_3"/>
    <property type="match status" value="1"/>
</dbReference>
<comment type="caution">
    <text evidence="1">The sequence shown here is derived from an EMBL/GenBank/DDBJ whole genome shotgun (WGS) entry which is preliminary data.</text>
</comment>
<sequence>MLMGRATDGGLHVRAGWSRTTPVGQIGWGWDVMTAVASPGDWNGDGAADVLARDSTGALWMYKGNGHGGWLPGRTQVGWGWNVMTAIFSGHDFSGDGPSDVIARDTNGQLWLYPGNGYGGWLDRIQIGWAWQGMDLITAPGDYDNDGYGDVIARDNTGTMWLYPGNGSGGFTGARSVMDIPTPQLFG</sequence>
<reference evidence="1 2" key="1">
    <citation type="submission" date="2021-06" db="EMBL/GenBank/DDBJ databases">
        <authorList>
            <person name="Jeong J.W."/>
        </authorList>
    </citation>
    <scope>NUCLEOTIDE SEQUENCE [LARGE SCALE GENOMIC DNA]</scope>
    <source>
        <strain evidence="1 2">MMS21-TAE1-1</strain>
    </source>
</reference>
<name>A0ABS6I740_9MICC</name>
<gene>
    <name evidence="1" type="ORF">KSW38_14690</name>
</gene>
<dbReference type="EMBL" id="JAHOPC010000009">
    <property type="protein sequence ID" value="MBU8867536.1"/>
    <property type="molecule type" value="Genomic_DNA"/>
</dbReference>
<dbReference type="RefSeq" id="WP_216925667.1">
    <property type="nucleotide sequence ID" value="NZ_JAHOPC010000009.1"/>
</dbReference>
<accession>A0ABS6I740</accession>
<organism evidence="1 2">
    <name type="scientific">Paenarthrobacter aromaticivorans</name>
    <dbReference type="NCBI Taxonomy" id="2849150"/>
    <lineage>
        <taxon>Bacteria</taxon>
        <taxon>Bacillati</taxon>
        <taxon>Actinomycetota</taxon>
        <taxon>Actinomycetes</taxon>
        <taxon>Micrococcales</taxon>
        <taxon>Micrococcaceae</taxon>
        <taxon>Paenarthrobacter</taxon>
    </lineage>
</organism>
<evidence type="ECO:0000313" key="1">
    <source>
        <dbReference type="EMBL" id="MBU8867536.1"/>
    </source>
</evidence>